<sequence length="270" mass="31377">MRNTVLFLIILLVISCKDMPKEQPDKEMKSEIVEEEVQEYPEALNEVFKAHGGLASWKNQKYLSYEIPKKSGREKHQIDLYSRKDIVETDDFSMGFDGQDVWLFDPEGKYKGDPVFYHNLMFYFYAMPFVLADDGIEYFETEAISYNGKEYPGIGIRYEDGIGTSPEDEYYLHYDPETMQMAWLGYTVTYRTGVPSDDIHWIRYNNWTDISGLLLPQSITWHKVEEGKIGEPGNTVAFQEIKVSEQAADKEVFARPDHAEIRKPVNTTEK</sequence>
<dbReference type="InterPro" id="IPR045444">
    <property type="entry name" value="DUF6503"/>
</dbReference>
<dbReference type="Proteomes" id="UP000290889">
    <property type="component" value="Chromosome"/>
</dbReference>
<dbReference type="PROSITE" id="PS51257">
    <property type="entry name" value="PROKAR_LIPOPROTEIN"/>
    <property type="match status" value="1"/>
</dbReference>
<dbReference type="Pfam" id="PF20113">
    <property type="entry name" value="DUF6503"/>
    <property type="match status" value="1"/>
</dbReference>
<protein>
    <recommendedName>
        <fullName evidence="3">Threonine synthase</fullName>
    </recommendedName>
</protein>
<evidence type="ECO:0008006" key="3">
    <source>
        <dbReference type="Google" id="ProtNLM"/>
    </source>
</evidence>
<name>A0A411EAB5_9FLAO</name>
<keyword evidence="2" id="KW-1185">Reference proteome</keyword>
<dbReference type="EMBL" id="CP035544">
    <property type="protein sequence ID" value="QBA64588.1"/>
    <property type="molecule type" value="Genomic_DNA"/>
</dbReference>
<organism evidence="1 2">
    <name type="scientific">Muriicola soli</name>
    <dbReference type="NCBI Taxonomy" id="2507538"/>
    <lineage>
        <taxon>Bacteria</taxon>
        <taxon>Pseudomonadati</taxon>
        <taxon>Bacteroidota</taxon>
        <taxon>Flavobacteriia</taxon>
        <taxon>Flavobacteriales</taxon>
        <taxon>Flavobacteriaceae</taxon>
        <taxon>Muriicola</taxon>
    </lineage>
</organism>
<evidence type="ECO:0000313" key="1">
    <source>
        <dbReference type="EMBL" id="QBA64588.1"/>
    </source>
</evidence>
<reference evidence="1 2" key="1">
    <citation type="submission" date="2019-01" db="EMBL/GenBank/DDBJ databases">
        <title>Muriicola soli sp. nov., isolated from soil.</title>
        <authorList>
            <person name="Kang H.J."/>
            <person name="Kim S.B."/>
        </authorList>
    </citation>
    <scope>NUCLEOTIDE SEQUENCE [LARGE SCALE GENOMIC DNA]</scope>
    <source>
        <strain evidence="1 2">MMS17-SY002</strain>
    </source>
</reference>
<evidence type="ECO:0000313" key="2">
    <source>
        <dbReference type="Proteomes" id="UP000290889"/>
    </source>
</evidence>
<dbReference type="RefSeq" id="WP_129604987.1">
    <property type="nucleotide sequence ID" value="NZ_CP035544.1"/>
</dbReference>
<dbReference type="AlphaFoldDB" id="A0A411EAB5"/>
<dbReference type="OrthoDB" id="282859at2"/>
<gene>
    <name evidence="1" type="ORF">EQY75_08640</name>
</gene>
<proteinExistence type="predicted"/>
<dbReference type="KEGG" id="mur:EQY75_08640"/>
<accession>A0A411EAB5</accession>